<dbReference type="GO" id="GO:0051156">
    <property type="term" value="P:glucose 6-phosphate metabolic process"/>
    <property type="evidence" value="ECO:0007669"/>
    <property type="project" value="TreeGrafter"/>
</dbReference>
<dbReference type="InterPro" id="IPR001672">
    <property type="entry name" value="G6P_Isomerase"/>
</dbReference>
<organism evidence="10 11">
    <name type="scientific">Intestinimonas massiliensis</name>
    <name type="common">ex Afouda et al. 2020</name>
    <dbReference type="NCBI Taxonomy" id="1673721"/>
    <lineage>
        <taxon>Bacteria</taxon>
        <taxon>Bacillati</taxon>
        <taxon>Bacillota</taxon>
        <taxon>Clostridia</taxon>
        <taxon>Eubacteriales</taxon>
        <taxon>Intestinimonas</taxon>
    </lineage>
</organism>
<dbReference type="PRINTS" id="PR00662">
    <property type="entry name" value="G6PISOMERASE"/>
</dbReference>
<comment type="pathway">
    <text evidence="8">Carbohydrate biosynthesis; gluconeogenesis.</text>
</comment>
<dbReference type="InterPro" id="IPR035482">
    <property type="entry name" value="SIS_PGI_2"/>
</dbReference>
<dbReference type="GO" id="GO:0006096">
    <property type="term" value="P:glycolytic process"/>
    <property type="evidence" value="ECO:0007669"/>
    <property type="project" value="UniProtKB-UniRule"/>
</dbReference>
<keyword evidence="5 8" id="KW-0324">Glycolysis</keyword>
<dbReference type="EMBL" id="JANFYS010000025">
    <property type="protein sequence ID" value="MCQ4771159.1"/>
    <property type="molecule type" value="Genomic_DNA"/>
</dbReference>
<dbReference type="Pfam" id="PF00342">
    <property type="entry name" value="PGI"/>
    <property type="match status" value="1"/>
</dbReference>
<evidence type="ECO:0000256" key="4">
    <source>
        <dbReference type="ARBA" id="ARBA00022490"/>
    </source>
</evidence>
<sequence length="441" mass="47798">MLKLDLSNAQGFLPQDWLDRRLPALEQAHRQVLEGNGPGGDFTGWVTLPRDYDSAELVRIKAAAEKIRSDSDVLVVIGIGGSYLGARAVIELMSSADRRLVRGRPEIFFAGNGLSSDELAGIIDYLDGKDFSVNVISKSGTTTEPAVAFRIFKALLEEKYGKAGARGRIYATTDARKGALKGLADAEGYEEFVVPDAVGGRYSVLTAVGLLPIAAAGINVDRLLSGAREVMEALAVPGRDNLAWQYAAARNALYDAGKAVELLVGYEPSFRFFAEWWKQLYGESEGKAHKGLFPASVEFTADLHSMGQYIQQGQRILLETVVRFSHSRRSVAIPHDPDNVDGLNFLSGKSLDFVAEQAMRGTLLAHVDGGVPNLVLEAGGRDEASIGALIYFFEFACGVSGYLLGVNPFDQPGVEAYKKNMFALLGKPGYEALRAELEQRL</sequence>
<gene>
    <name evidence="8" type="primary">pgi</name>
    <name evidence="10" type="ORF">NE579_11900</name>
</gene>
<dbReference type="AlphaFoldDB" id="A0AAW5JTB8"/>
<dbReference type="EC" id="5.3.1.9" evidence="8"/>
<dbReference type="HAMAP" id="MF_00473">
    <property type="entry name" value="G6P_isomerase"/>
    <property type="match status" value="1"/>
</dbReference>
<evidence type="ECO:0000256" key="8">
    <source>
        <dbReference type="HAMAP-Rule" id="MF_00473"/>
    </source>
</evidence>
<accession>A0AAW5JTB8</accession>
<evidence type="ECO:0000256" key="6">
    <source>
        <dbReference type="ARBA" id="ARBA00023235"/>
    </source>
</evidence>
<dbReference type="GO" id="GO:0097367">
    <property type="term" value="F:carbohydrate derivative binding"/>
    <property type="evidence" value="ECO:0007669"/>
    <property type="project" value="InterPro"/>
</dbReference>
<dbReference type="Proteomes" id="UP001204562">
    <property type="component" value="Unassembled WGS sequence"/>
</dbReference>
<evidence type="ECO:0000256" key="9">
    <source>
        <dbReference type="RuleBase" id="RU000612"/>
    </source>
</evidence>
<dbReference type="GO" id="GO:0005829">
    <property type="term" value="C:cytosol"/>
    <property type="evidence" value="ECO:0007669"/>
    <property type="project" value="TreeGrafter"/>
</dbReference>
<keyword evidence="3 8" id="KW-0312">Gluconeogenesis</keyword>
<evidence type="ECO:0000313" key="11">
    <source>
        <dbReference type="Proteomes" id="UP001204562"/>
    </source>
</evidence>
<keyword evidence="4 8" id="KW-0963">Cytoplasm</keyword>
<dbReference type="CDD" id="cd05015">
    <property type="entry name" value="SIS_PGI_1"/>
    <property type="match status" value="1"/>
</dbReference>
<evidence type="ECO:0000256" key="7">
    <source>
        <dbReference type="ARBA" id="ARBA00029321"/>
    </source>
</evidence>
<dbReference type="CDD" id="cd05016">
    <property type="entry name" value="SIS_PGI_2"/>
    <property type="match status" value="1"/>
</dbReference>
<evidence type="ECO:0000256" key="2">
    <source>
        <dbReference type="ARBA" id="ARBA00006604"/>
    </source>
</evidence>
<dbReference type="SUPFAM" id="SSF53697">
    <property type="entry name" value="SIS domain"/>
    <property type="match status" value="1"/>
</dbReference>
<comment type="pathway">
    <text evidence="1 8 9">Carbohydrate degradation; glycolysis; D-glyceraldehyde 3-phosphate and glycerone phosphate from D-glucose: step 2/4.</text>
</comment>
<dbReference type="RefSeq" id="WP_256304413.1">
    <property type="nucleotide sequence ID" value="NZ_JANFYS010000025.1"/>
</dbReference>
<comment type="similarity">
    <text evidence="2 8 9">Belongs to the GPI family.</text>
</comment>
<dbReference type="InterPro" id="IPR035476">
    <property type="entry name" value="SIS_PGI_1"/>
</dbReference>
<comment type="subcellular location">
    <subcellularLocation>
        <location evidence="8">Cytoplasm</location>
    </subcellularLocation>
</comment>
<protein>
    <recommendedName>
        <fullName evidence="8">Glucose-6-phosphate isomerase</fullName>
        <shortName evidence="8">GPI</shortName>
        <ecNumber evidence="8">5.3.1.9</ecNumber>
    </recommendedName>
    <alternativeName>
        <fullName evidence="8">Phosphoglucose isomerase</fullName>
        <shortName evidence="8">PGI</shortName>
    </alternativeName>
    <alternativeName>
        <fullName evidence="8">Phosphohexose isomerase</fullName>
        <shortName evidence="8">PHI</shortName>
    </alternativeName>
</protein>
<dbReference type="FunFam" id="3.40.50.10490:FF:000015">
    <property type="entry name" value="Glucose-6-phosphate isomerase"/>
    <property type="match status" value="1"/>
</dbReference>
<dbReference type="PROSITE" id="PS00765">
    <property type="entry name" value="P_GLUCOSE_ISOMERASE_1"/>
    <property type="match status" value="1"/>
</dbReference>
<dbReference type="PROSITE" id="PS51463">
    <property type="entry name" value="P_GLUCOSE_ISOMERASE_3"/>
    <property type="match status" value="1"/>
</dbReference>
<dbReference type="NCBIfam" id="NF010697">
    <property type="entry name" value="PRK14097.1"/>
    <property type="match status" value="1"/>
</dbReference>
<proteinExistence type="inferred from homology"/>
<evidence type="ECO:0000313" key="10">
    <source>
        <dbReference type="EMBL" id="MCQ4771159.1"/>
    </source>
</evidence>
<evidence type="ECO:0000256" key="3">
    <source>
        <dbReference type="ARBA" id="ARBA00022432"/>
    </source>
</evidence>
<comment type="catalytic activity">
    <reaction evidence="7 8 9">
        <text>alpha-D-glucose 6-phosphate = beta-D-fructose 6-phosphate</text>
        <dbReference type="Rhea" id="RHEA:11816"/>
        <dbReference type="ChEBI" id="CHEBI:57634"/>
        <dbReference type="ChEBI" id="CHEBI:58225"/>
        <dbReference type="EC" id="5.3.1.9"/>
    </reaction>
</comment>
<evidence type="ECO:0000256" key="1">
    <source>
        <dbReference type="ARBA" id="ARBA00004926"/>
    </source>
</evidence>
<comment type="caution">
    <text evidence="10">The sequence shown here is derived from an EMBL/GenBank/DDBJ whole genome shotgun (WGS) entry which is preliminary data.</text>
</comment>
<dbReference type="PANTHER" id="PTHR11469">
    <property type="entry name" value="GLUCOSE-6-PHOSPHATE ISOMERASE"/>
    <property type="match status" value="1"/>
</dbReference>
<feature type="active site" description="Proton donor" evidence="8">
    <location>
        <position position="283"/>
    </location>
</feature>
<dbReference type="GO" id="GO:0006094">
    <property type="term" value="P:gluconeogenesis"/>
    <property type="evidence" value="ECO:0007669"/>
    <property type="project" value="UniProtKB-UniRule"/>
</dbReference>
<dbReference type="GO" id="GO:0048029">
    <property type="term" value="F:monosaccharide binding"/>
    <property type="evidence" value="ECO:0007669"/>
    <property type="project" value="TreeGrafter"/>
</dbReference>
<comment type="function">
    <text evidence="8">Catalyzes the reversible isomerization of glucose-6-phosphate to fructose-6-phosphate.</text>
</comment>
<feature type="active site" evidence="8">
    <location>
        <position position="418"/>
    </location>
</feature>
<reference evidence="10" key="1">
    <citation type="submission" date="2022-06" db="EMBL/GenBank/DDBJ databases">
        <title>Isolation of gut microbiota from human fecal samples.</title>
        <authorList>
            <person name="Pamer E.G."/>
            <person name="Barat B."/>
            <person name="Waligurski E."/>
            <person name="Medina S."/>
            <person name="Paddock L."/>
            <person name="Mostad J."/>
        </authorList>
    </citation>
    <scope>NUCLEOTIDE SEQUENCE</scope>
    <source>
        <strain evidence="10">DFI.9.91</strain>
    </source>
</reference>
<dbReference type="InterPro" id="IPR046348">
    <property type="entry name" value="SIS_dom_sf"/>
</dbReference>
<dbReference type="FunFam" id="3.40.50.10490:FF:000016">
    <property type="entry name" value="Glucose-6-phosphate isomerase"/>
    <property type="match status" value="1"/>
</dbReference>
<dbReference type="InterPro" id="IPR018189">
    <property type="entry name" value="Phosphoglucose_isomerase_CS"/>
</dbReference>
<dbReference type="PANTHER" id="PTHR11469:SF1">
    <property type="entry name" value="GLUCOSE-6-PHOSPHATE ISOMERASE"/>
    <property type="match status" value="1"/>
</dbReference>
<comment type="caution">
    <text evidence="8">Lacks conserved residue(s) required for the propagation of feature annotation.</text>
</comment>
<keyword evidence="6 8" id="KW-0413">Isomerase</keyword>
<evidence type="ECO:0000256" key="5">
    <source>
        <dbReference type="ARBA" id="ARBA00023152"/>
    </source>
</evidence>
<name>A0AAW5JTB8_9FIRM</name>
<dbReference type="Gene3D" id="3.40.50.10490">
    <property type="entry name" value="Glucose-6-phosphate isomerase like protein, domain 1"/>
    <property type="match status" value="2"/>
</dbReference>
<dbReference type="PROSITE" id="PS00174">
    <property type="entry name" value="P_GLUCOSE_ISOMERASE_2"/>
    <property type="match status" value="1"/>
</dbReference>
<dbReference type="GO" id="GO:0004347">
    <property type="term" value="F:glucose-6-phosphate isomerase activity"/>
    <property type="evidence" value="ECO:0007669"/>
    <property type="project" value="UniProtKB-UniRule"/>
</dbReference>